<evidence type="ECO:0000313" key="1">
    <source>
        <dbReference type="Proteomes" id="UP000887576"/>
    </source>
</evidence>
<evidence type="ECO:0000313" key="2">
    <source>
        <dbReference type="WBParaSite" id="JU765_v2.g5007.t1"/>
    </source>
</evidence>
<proteinExistence type="predicted"/>
<dbReference type="Proteomes" id="UP000887576">
    <property type="component" value="Unplaced"/>
</dbReference>
<protein>
    <submittedName>
        <fullName evidence="2">Uncharacterized protein</fullName>
    </submittedName>
</protein>
<organism evidence="1 2">
    <name type="scientific">Panagrolaimus sp. JU765</name>
    <dbReference type="NCBI Taxonomy" id="591449"/>
    <lineage>
        <taxon>Eukaryota</taxon>
        <taxon>Metazoa</taxon>
        <taxon>Ecdysozoa</taxon>
        <taxon>Nematoda</taxon>
        <taxon>Chromadorea</taxon>
        <taxon>Rhabditida</taxon>
        <taxon>Tylenchina</taxon>
        <taxon>Panagrolaimomorpha</taxon>
        <taxon>Panagrolaimoidea</taxon>
        <taxon>Panagrolaimidae</taxon>
        <taxon>Panagrolaimus</taxon>
    </lineage>
</organism>
<sequence>MVKINSTYHLMFCFIKGIDIHCGVLQNDKFHINEKFEECAFKTEDGQKAHLVIGQRTETKQTIFFEIVEEGKPRRIRKCVAPIKGGQSSVDPFKACDYADYDPVKEDPFNCIFRGKMNQLTDQQIITFDEKTWIINTQSAAFSNKAKTSVGVYNFNGYDYVLALDLDNVKIQTVIPRFFGVKLKDDGCGLEYFQAPSKEVFTSINFPSPCLPKTENNFYFFREQNLTSDAMDSVGNVSLYYLHACDFKPENHSMFCYIVGPKIYTIEYIDLGKKIENGNETFIEIVEENITTVSFSATQDVFYFMGMFKGFIDDGNGLKDNREARECNGLSSCKMTSWDVLSQKSRDFGERVFSSSRGWLAQFDCFYSYEIAKSKNRTFYVAKDLIDFNVALPSITHDYIFIDDYSGNKIYFPPKPKFFCFRVTFNLLMATLAMDGFLILLFGILFVLEIRGFRTKSYHDIRLELMLQKFAILKAAGRC</sequence>
<name>A0AC34RA24_9BILA</name>
<dbReference type="WBParaSite" id="JU765_v2.g5007.t1">
    <property type="protein sequence ID" value="JU765_v2.g5007.t1"/>
    <property type="gene ID" value="JU765_v2.g5007"/>
</dbReference>
<accession>A0AC34RA24</accession>
<reference evidence="2" key="1">
    <citation type="submission" date="2022-11" db="UniProtKB">
        <authorList>
            <consortium name="WormBaseParasite"/>
        </authorList>
    </citation>
    <scope>IDENTIFICATION</scope>
</reference>